<accession>A0A916NKG0</accession>
<keyword evidence="3" id="KW-0378">Hydrolase</keyword>
<evidence type="ECO:0000256" key="1">
    <source>
        <dbReference type="ARBA" id="ARBA00022670"/>
    </source>
</evidence>
<dbReference type="InterPro" id="IPR001818">
    <property type="entry name" value="Pept_M10_metallopeptidase"/>
</dbReference>
<keyword evidence="4" id="KW-0862">Zinc</keyword>
<evidence type="ECO:0000313" key="8">
    <source>
        <dbReference type="Proteomes" id="UP000693672"/>
    </source>
</evidence>
<dbReference type="EMBL" id="CAJVAS010000030">
    <property type="protein sequence ID" value="CAG7645004.1"/>
    <property type="molecule type" value="Genomic_DNA"/>
</dbReference>
<keyword evidence="1" id="KW-0645">Protease</keyword>
<dbReference type="GO" id="GO:0008270">
    <property type="term" value="F:zinc ion binding"/>
    <property type="evidence" value="ECO:0007669"/>
    <property type="project" value="InterPro"/>
</dbReference>
<name>A0A916NKG0_9BACL</name>
<feature type="domain" description="Peptidase M10 metallopeptidase" evidence="6">
    <location>
        <begin position="130"/>
        <end position="178"/>
    </location>
</feature>
<dbReference type="RefSeq" id="WP_218094574.1">
    <property type="nucleotide sequence ID" value="NZ_CAJVAS010000030.1"/>
</dbReference>
<organism evidence="7 8">
    <name type="scientific">Paenibacillus solanacearum</name>
    <dbReference type="NCBI Taxonomy" id="2048548"/>
    <lineage>
        <taxon>Bacteria</taxon>
        <taxon>Bacillati</taxon>
        <taxon>Bacillota</taxon>
        <taxon>Bacilli</taxon>
        <taxon>Bacillales</taxon>
        <taxon>Paenibacillaceae</taxon>
        <taxon>Paenibacillus</taxon>
    </lineage>
</organism>
<dbReference type="Pfam" id="PF00413">
    <property type="entry name" value="Peptidase_M10"/>
    <property type="match status" value="1"/>
</dbReference>
<evidence type="ECO:0000256" key="2">
    <source>
        <dbReference type="ARBA" id="ARBA00022723"/>
    </source>
</evidence>
<comment type="caution">
    <text evidence="7">The sequence shown here is derived from an EMBL/GenBank/DDBJ whole genome shotgun (WGS) entry which is preliminary data.</text>
</comment>
<evidence type="ECO:0000259" key="6">
    <source>
        <dbReference type="Pfam" id="PF00413"/>
    </source>
</evidence>
<evidence type="ECO:0000256" key="4">
    <source>
        <dbReference type="ARBA" id="ARBA00022833"/>
    </source>
</evidence>
<evidence type="ECO:0000313" key="7">
    <source>
        <dbReference type="EMBL" id="CAG7645004.1"/>
    </source>
</evidence>
<protein>
    <recommendedName>
        <fullName evidence="6">Peptidase M10 metallopeptidase domain-containing protein</fullName>
    </recommendedName>
</protein>
<dbReference type="GO" id="GO:0006508">
    <property type="term" value="P:proteolysis"/>
    <property type="evidence" value="ECO:0007669"/>
    <property type="project" value="UniProtKB-KW"/>
</dbReference>
<feature type="signal peptide" evidence="5">
    <location>
        <begin position="1"/>
        <end position="26"/>
    </location>
</feature>
<keyword evidence="8" id="KW-1185">Reference proteome</keyword>
<dbReference type="AlphaFoldDB" id="A0A916NKG0"/>
<evidence type="ECO:0000256" key="5">
    <source>
        <dbReference type="SAM" id="SignalP"/>
    </source>
</evidence>
<dbReference type="Proteomes" id="UP000693672">
    <property type="component" value="Unassembled WGS sequence"/>
</dbReference>
<feature type="chain" id="PRO_5037480012" description="Peptidase M10 metallopeptidase domain-containing protein" evidence="5">
    <location>
        <begin position="27"/>
        <end position="178"/>
    </location>
</feature>
<keyword evidence="2" id="KW-0479">Metal-binding</keyword>
<keyword evidence="5" id="KW-0732">Signal</keyword>
<gene>
    <name evidence="7" type="ORF">PAESOLCIP111_04855</name>
</gene>
<proteinExistence type="predicted"/>
<dbReference type="GO" id="GO:0031012">
    <property type="term" value="C:extracellular matrix"/>
    <property type="evidence" value="ECO:0007669"/>
    <property type="project" value="InterPro"/>
</dbReference>
<sequence>MKFPKKIYVTLVVLSLLLVSSNSAFAYTYLGGKHSSTNLTGVIKSGLNYPYSTLFFNAVQDWDNAGSELNVGVSYGGGGNIYIGGDSFGNVGWNAQCTNYREFIWWGDYTSSVIDVNYSSMDGRSDEYNKSTISHELGHAFGLDHTNDPATIMYTYGNPSRTVTTPQADDINGVNNLY</sequence>
<dbReference type="GO" id="GO:0004222">
    <property type="term" value="F:metalloendopeptidase activity"/>
    <property type="evidence" value="ECO:0007669"/>
    <property type="project" value="InterPro"/>
</dbReference>
<evidence type="ECO:0000256" key="3">
    <source>
        <dbReference type="ARBA" id="ARBA00022801"/>
    </source>
</evidence>
<reference evidence="7" key="1">
    <citation type="submission" date="2021-06" db="EMBL/GenBank/DDBJ databases">
        <authorList>
            <person name="Criscuolo A."/>
        </authorList>
    </citation>
    <scope>NUCLEOTIDE SEQUENCE</scope>
    <source>
        <strain evidence="7">CIP111600</strain>
    </source>
</reference>